<gene>
    <name evidence="1" type="ORF">HUN41_00073</name>
</gene>
<dbReference type="EMBL" id="MT711976">
    <property type="protein sequence ID" value="QMP84202.1"/>
    <property type="molecule type" value="Genomic_DNA"/>
</dbReference>
<sequence>MRTKKFWTDTVERAVKTAAQTMSASLIVFTGVLEVDWVNSLSAAGLATLLSVLGSIGSSKTGDSESASLVDTAKE</sequence>
<evidence type="ECO:0000313" key="2">
    <source>
        <dbReference type="Proteomes" id="UP000515922"/>
    </source>
</evidence>
<protein>
    <submittedName>
        <fullName evidence="1">Holin</fullName>
    </submittedName>
</protein>
<proteinExistence type="predicted"/>
<organism evidence="1 2">
    <name type="scientific">Streptomyces phage Coruscant</name>
    <dbReference type="NCBI Taxonomy" id="2739834"/>
    <lineage>
        <taxon>Viruses</taxon>
        <taxon>Duplodnaviria</taxon>
        <taxon>Heunggongvirae</taxon>
        <taxon>Uroviricota</taxon>
        <taxon>Caudoviricetes</taxon>
        <taxon>Stanwilliamsviridae</taxon>
        <taxon>Boydwoodruffvirinae</taxon>
        <taxon>Coruscantvirus</taxon>
        <taxon>Coruscantvirus coruscant</taxon>
    </lineage>
</organism>
<keyword evidence="2" id="KW-1185">Reference proteome</keyword>
<dbReference type="Proteomes" id="UP000515922">
    <property type="component" value="Segment"/>
</dbReference>
<evidence type="ECO:0000313" key="1">
    <source>
        <dbReference type="EMBL" id="QMP84202.1"/>
    </source>
</evidence>
<reference evidence="1 2" key="1">
    <citation type="submission" date="2020-07" db="EMBL/GenBank/DDBJ databases">
        <title>Streptomyces phage Genome sequencing and assembly.</title>
        <authorList>
            <person name="Sharma V."/>
            <person name="Hardy A."/>
            <person name="Frunzke J."/>
        </authorList>
    </citation>
    <scope>NUCLEOTIDE SEQUENCE [LARGE SCALE GENOMIC DNA]</scope>
</reference>
<accession>A0A7G4AW12</accession>
<name>A0A7G4AW12_9CAUD</name>
<dbReference type="Pfam" id="PF16945">
    <property type="entry name" value="Phage_r1t_holin"/>
    <property type="match status" value="1"/>
</dbReference>
<dbReference type="InterPro" id="IPR020109">
    <property type="entry name" value="Holin_r1t"/>
</dbReference>